<reference evidence="6 7" key="1">
    <citation type="submission" date="2023-02" db="EMBL/GenBank/DDBJ databases">
        <title>Host association and intracellularity evolved multiple times independently in the Rickettsiales.</title>
        <authorList>
            <person name="Castelli M."/>
            <person name="Nardi T."/>
            <person name="Gammuto L."/>
            <person name="Bellinzona G."/>
            <person name="Sabaneyeva E."/>
            <person name="Potekhin A."/>
            <person name="Serra V."/>
            <person name="Petroni G."/>
            <person name="Sassera D."/>
        </authorList>
    </citation>
    <scope>NUCLEOTIDE SEQUENCE [LARGE SCALE GENOMIC DNA]</scope>
    <source>
        <strain evidence="6 7">BOD18</strain>
    </source>
</reference>
<dbReference type="GO" id="GO:0005840">
    <property type="term" value="C:ribosome"/>
    <property type="evidence" value="ECO:0007669"/>
    <property type="project" value="UniProtKB-KW"/>
</dbReference>
<keyword evidence="2 6" id="KW-0689">Ribosomal protein</keyword>
<dbReference type="Gene3D" id="1.20.5.1150">
    <property type="entry name" value="Ribosomal protein S8"/>
    <property type="match status" value="1"/>
</dbReference>
<organism evidence="6 7">
    <name type="scientific">Candidatus Cyrtobacter comes</name>
    <dbReference type="NCBI Taxonomy" id="675776"/>
    <lineage>
        <taxon>Bacteria</taxon>
        <taxon>Pseudomonadati</taxon>
        <taxon>Pseudomonadota</taxon>
        <taxon>Alphaproteobacteria</taxon>
        <taxon>Rickettsiales</taxon>
        <taxon>Candidatus Midichloriaceae</taxon>
        <taxon>Candidatus Cyrtobacter</taxon>
    </lineage>
</organism>
<keyword evidence="7" id="KW-1185">Reference proteome</keyword>
<evidence type="ECO:0000256" key="1">
    <source>
        <dbReference type="ARBA" id="ARBA00006640"/>
    </source>
</evidence>
<feature type="region of interest" description="Disordered" evidence="5">
    <location>
        <begin position="42"/>
        <end position="64"/>
    </location>
</feature>
<evidence type="ECO:0000256" key="2">
    <source>
        <dbReference type="ARBA" id="ARBA00022980"/>
    </source>
</evidence>
<dbReference type="Pfam" id="PF01165">
    <property type="entry name" value="Ribosomal_S21"/>
    <property type="match status" value="1"/>
</dbReference>
<sequence>MSSKVSVRFNNVDFSLEVLKRKVRMEGIFRIYKTKRYFETSSEKKMRKRKESMMRAKKKRQAQD</sequence>
<protein>
    <recommendedName>
        <fullName evidence="4">Small ribosomal subunit protein bS21</fullName>
    </recommendedName>
</protein>
<keyword evidence="3" id="KW-0687">Ribonucleoprotein</keyword>
<proteinExistence type="inferred from homology"/>
<comment type="similarity">
    <text evidence="1">Belongs to the bacterial ribosomal protein bS21 family.</text>
</comment>
<evidence type="ECO:0000256" key="3">
    <source>
        <dbReference type="ARBA" id="ARBA00023274"/>
    </source>
</evidence>
<evidence type="ECO:0000313" key="6">
    <source>
        <dbReference type="EMBL" id="MDZ5762583.1"/>
    </source>
</evidence>
<comment type="caution">
    <text evidence="6">The sequence shown here is derived from an EMBL/GenBank/DDBJ whole genome shotgun (WGS) entry which is preliminary data.</text>
</comment>
<gene>
    <name evidence="6" type="ORF">Cyrtocomes_00973</name>
</gene>
<dbReference type="InterPro" id="IPR038380">
    <property type="entry name" value="Ribosomal_bS21_sf"/>
</dbReference>
<name>A0ABU5L8Y8_9RICK</name>
<evidence type="ECO:0000256" key="4">
    <source>
        <dbReference type="ARBA" id="ARBA00035135"/>
    </source>
</evidence>
<feature type="compositionally biased region" description="Basic residues" evidence="5">
    <location>
        <begin position="45"/>
        <end position="64"/>
    </location>
</feature>
<evidence type="ECO:0000313" key="7">
    <source>
        <dbReference type="Proteomes" id="UP001293791"/>
    </source>
</evidence>
<dbReference type="Proteomes" id="UP001293791">
    <property type="component" value="Unassembled WGS sequence"/>
</dbReference>
<evidence type="ECO:0000256" key="5">
    <source>
        <dbReference type="SAM" id="MobiDB-lite"/>
    </source>
</evidence>
<dbReference type="NCBIfam" id="TIGR00030">
    <property type="entry name" value="S21p"/>
    <property type="match status" value="1"/>
</dbReference>
<dbReference type="EMBL" id="JARGYT010000067">
    <property type="protein sequence ID" value="MDZ5762583.1"/>
    <property type="molecule type" value="Genomic_DNA"/>
</dbReference>
<dbReference type="InterPro" id="IPR001911">
    <property type="entry name" value="Ribosomal_bS21"/>
</dbReference>
<accession>A0ABU5L8Y8</accession>